<dbReference type="RefSeq" id="WP_132477843.1">
    <property type="nucleotide sequence ID" value="NZ_JBEBWM010000069.1"/>
</dbReference>
<evidence type="ECO:0000313" key="11">
    <source>
        <dbReference type="Proteomes" id="UP000294692"/>
    </source>
</evidence>
<dbReference type="Proteomes" id="UP000294692">
    <property type="component" value="Unassembled WGS sequence"/>
</dbReference>
<feature type="transmembrane region" description="Helical" evidence="9">
    <location>
        <begin position="62"/>
        <end position="86"/>
    </location>
</feature>
<gene>
    <name evidence="10" type="ORF">EV686_109105</name>
</gene>
<dbReference type="PIRSF" id="PIRSF028784">
    <property type="entry name" value="MrpF"/>
    <property type="match status" value="1"/>
</dbReference>
<dbReference type="PANTHER" id="PTHR34702">
    <property type="entry name" value="NA(+)/H(+) ANTIPORTER SUBUNIT F1"/>
    <property type="match status" value="1"/>
</dbReference>
<evidence type="ECO:0000256" key="2">
    <source>
        <dbReference type="ARBA" id="ARBA00009212"/>
    </source>
</evidence>
<comment type="caution">
    <text evidence="10">The sequence shown here is derived from an EMBL/GenBank/DDBJ whole genome shotgun (WGS) entry which is preliminary data.</text>
</comment>
<evidence type="ECO:0000256" key="5">
    <source>
        <dbReference type="ARBA" id="ARBA00022692"/>
    </source>
</evidence>
<feature type="transmembrane region" description="Helical" evidence="9">
    <location>
        <begin position="37"/>
        <end position="56"/>
    </location>
</feature>
<keyword evidence="4 8" id="KW-1003">Cell membrane</keyword>
<evidence type="ECO:0000313" key="10">
    <source>
        <dbReference type="EMBL" id="TCU94550.1"/>
    </source>
</evidence>
<comment type="similarity">
    <text evidence="2 8">Belongs to the CPA3 antiporters (TC 2.A.63) subunit F family.</text>
</comment>
<accession>A0A4R3UUI1</accession>
<evidence type="ECO:0000256" key="9">
    <source>
        <dbReference type="SAM" id="Phobius"/>
    </source>
</evidence>
<keyword evidence="6 9" id="KW-1133">Transmembrane helix</keyword>
<keyword evidence="7 8" id="KW-0472">Membrane</keyword>
<proteinExistence type="inferred from homology"/>
<name>A0A4R3UUI1_9BURK</name>
<keyword evidence="8" id="KW-0050">Antiport</keyword>
<comment type="subcellular location">
    <subcellularLocation>
        <location evidence="1 8">Cell membrane</location>
        <topology evidence="1 8">Multi-pass membrane protein</topology>
    </subcellularLocation>
</comment>
<keyword evidence="5 9" id="KW-0812">Transmembrane</keyword>
<dbReference type="EMBL" id="SMBX01000009">
    <property type="protein sequence ID" value="TCU94550.1"/>
    <property type="molecule type" value="Genomic_DNA"/>
</dbReference>
<evidence type="ECO:0000256" key="4">
    <source>
        <dbReference type="ARBA" id="ARBA00022475"/>
    </source>
</evidence>
<dbReference type="OrthoDB" id="9800226at2"/>
<keyword evidence="11" id="KW-1185">Reference proteome</keyword>
<evidence type="ECO:0000256" key="7">
    <source>
        <dbReference type="ARBA" id="ARBA00023136"/>
    </source>
</evidence>
<evidence type="ECO:0000256" key="1">
    <source>
        <dbReference type="ARBA" id="ARBA00004651"/>
    </source>
</evidence>
<evidence type="ECO:0000256" key="6">
    <source>
        <dbReference type="ARBA" id="ARBA00022989"/>
    </source>
</evidence>
<dbReference type="GO" id="GO:0015385">
    <property type="term" value="F:sodium:proton antiporter activity"/>
    <property type="evidence" value="ECO:0007669"/>
    <property type="project" value="TreeGrafter"/>
</dbReference>
<evidence type="ECO:0000256" key="3">
    <source>
        <dbReference type="ARBA" id="ARBA00022448"/>
    </source>
</evidence>
<dbReference type="Pfam" id="PF04066">
    <property type="entry name" value="MrpF_PhaF"/>
    <property type="match status" value="1"/>
</dbReference>
<protein>
    <submittedName>
        <fullName evidence="10">Multicomponent K+:H+ antiporter subunit F</fullName>
    </submittedName>
</protein>
<keyword evidence="8" id="KW-0406">Ion transport</keyword>
<evidence type="ECO:0000256" key="8">
    <source>
        <dbReference type="PIRNR" id="PIRNR028784"/>
    </source>
</evidence>
<feature type="transmembrane region" description="Helical" evidence="9">
    <location>
        <begin position="6"/>
        <end position="25"/>
    </location>
</feature>
<sequence length="93" mass="10386">MNQILAWAVIFALSCYVLGLLFAAMRLYMGPTSPDRVLALDAMYINGILILLVLGLRYDFPLYFDIALLMAMFGFVGSAAMAKFLLRGEVIER</sequence>
<dbReference type="InterPro" id="IPR007208">
    <property type="entry name" value="MrpF/PhaF-like"/>
</dbReference>
<dbReference type="PANTHER" id="PTHR34702:SF1">
    <property type="entry name" value="NA(+)_H(+) ANTIPORTER SUBUNIT F"/>
    <property type="match status" value="1"/>
</dbReference>
<dbReference type="NCBIfam" id="NF004812">
    <property type="entry name" value="PRK06161.1"/>
    <property type="match status" value="1"/>
</dbReference>
<reference evidence="10 11" key="1">
    <citation type="submission" date="2019-03" db="EMBL/GenBank/DDBJ databases">
        <title>Genomic Encyclopedia of Type Strains, Phase IV (KMG-IV): sequencing the most valuable type-strain genomes for metagenomic binning, comparative biology and taxonomic classification.</title>
        <authorList>
            <person name="Goeker M."/>
        </authorList>
    </citation>
    <scope>NUCLEOTIDE SEQUENCE [LARGE SCALE GENOMIC DNA]</scope>
    <source>
        <strain evidence="10 11">DSM 100048</strain>
    </source>
</reference>
<keyword evidence="3 8" id="KW-0813">Transport</keyword>
<dbReference type="AlphaFoldDB" id="A0A4R3UUI1"/>
<organism evidence="10 11">
    <name type="scientific">Paracandidimonas soli</name>
    <dbReference type="NCBI Taxonomy" id="1917182"/>
    <lineage>
        <taxon>Bacteria</taxon>
        <taxon>Pseudomonadati</taxon>
        <taxon>Pseudomonadota</taxon>
        <taxon>Betaproteobacteria</taxon>
        <taxon>Burkholderiales</taxon>
        <taxon>Alcaligenaceae</taxon>
        <taxon>Paracandidimonas</taxon>
    </lineage>
</organism>
<dbReference type="GO" id="GO:0005886">
    <property type="term" value="C:plasma membrane"/>
    <property type="evidence" value="ECO:0007669"/>
    <property type="project" value="UniProtKB-SubCell"/>
</dbReference>